<dbReference type="CDD" id="cd03784">
    <property type="entry name" value="GT1_Gtf-like"/>
    <property type="match status" value="1"/>
</dbReference>
<keyword evidence="4" id="KW-1133">Transmembrane helix</keyword>
<dbReference type="FunFam" id="3.40.50.2000:FF:000050">
    <property type="entry name" value="UDP-glucuronosyltransferase"/>
    <property type="match status" value="1"/>
</dbReference>
<evidence type="ECO:0000256" key="3">
    <source>
        <dbReference type="ARBA" id="ARBA00022679"/>
    </source>
</evidence>
<accession>B3MP43</accession>
<dbReference type="GeneID" id="6498058"/>
<feature type="signal peptide" evidence="5">
    <location>
        <begin position="1"/>
        <end position="29"/>
    </location>
</feature>
<evidence type="ECO:0000256" key="2">
    <source>
        <dbReference type="ARBA" id="ARBA00022676"/>
    </source>
</evidence>
<keyword evidence="3 6" id="KW-0808">Transferase</keyword>
<dbReference type="HOGENOM" id="CLU_012949_0_2_1"/>
<organism evidence="6 7">
    <name type="scientific">Drosophila ananassae</name>
    <name type="common">Fruit fly</name>
    <dbReference type="NCBI Taxonomy" id="7217"/>
    <lineage>
        <taxon>Eukaryota</taxon>
        <taxon>Metazoa</taxon>
        <taxon>Ecdysozoa</taxon>
        <taxon>Arthropoda</taxon>
        <taxon>Hexapoda</taxon>
        <taxon>Insecta</taxon>
        <taxon>Pterygota</taxon>
        <taxon>Neoptera</taxon>
        <taxon>Endopterygota</taxon>
        <taxon>Diptera</taxon>
        <taxon>Brachycera</taxon>
        <taxon>Muscomorpha</taxon>
        <taxon>Ephydroidea</taxon>
        <taxon>Drosophilidae</taxon>
        <taxon>Drosophila</taxon>
        <taxon>Sophophora</taxon>
    </lineage>
</organism>
<dbReference type="OMA" id="WAHAGLL"/>
<dbReference type="PANTHER" id="PTHR48043">
    <property type="entry name" value="EG:EG0003.4 PROTEIN-RELATED"/>
    <property type="match status" value="1"/>
</dbReference>
<dbReference type="InterPro" id="IPR050271">
    <property type="entry name" value="UDP-glycosyltransferase"/>
</dbReference>
<evidence type="ECO:0000256" key="1">
    <source>
        <dbReference type="ARBA" id="ARBA00009995"/>
    </source>
</evidence>
<keyword evidence="4" id="KW-0812">Transmembrane</keyword>
<dbReference type="EMBL" id="CH902620">
    <property type="protein sequence ID" value="EDV31209.1"/>
    <property type="molecule type" value="Genomic_DNA"/>
</dbReference>
<name>B3MP43_DROAN</name>
<evidence type="ECO:0000313" key="6">
    <source>
        <dbReference type="EMBL" id="EDV31209.1"/>
    </source>
</evidence>
<evidence type="ECO:0000256" key="5">
    <source>
        <dbReference type="SAM" id="SignalP"/>
    </source>
</evidence>
<dbReference type="GO" id="GO:0008194">
    <property type="term" value="F:UDP-glycosyltransferase activity"/>
    <property type="evidence" value="ECO:0007669"/>
    <property type="project" value="InterPro"/>
</dbReference>
<dbReference type="eggNOG" id="KOG1192">
    <property type="taxonomic scope" value="Eukaryota"/>
</dbReference>
<sequence length="539" mass="60604">MTTSWMTNRVIIVLFWMSLIAGIPRSATAGNVLAVYPHFGFSHFKVVMPILNELAKRGHQITVISYVKNPQAKELPNYEELLITAADEDQSSTTINLVPLSENTATRSLDVLFREYLALHEEGQETCERLYGSGHVQTVLERHKKKPYDLLLTEYFNSDCQLALAKLMELPIIGLSTCALMPYYYDRIDLPDTPSFIQSEFVGFAGSLKWHERLVNFIQAKMLKLLYKYHSNAADNALIKKHLGVEIDTEEVARQQTAFIFGNQHYSLMGSRPQSLQFVEVGGVHITKKAEKELPESIAKFLNESEGVLFISWGSMVRASSIDEDKLEAIIRVLTEQDLKVIWKWEADETPKVDASKFLFVKWAPQLALLCHPKVKLFWSHGGLLGTTESVHCGKPLLVTPIYGDQFLNAFSVQNRGMGLKLDYEEITIENLQKAFSKLSDTSFSERSMEISKIFNERQQTPLELAVWSVEHVIKNGLVAAKLLQSPGIELNGFVYHSLDSILLLLAILLALILAVTFSCGGKSSKSGNKKSGKKTKRS</sequence>
<evidence type="ECO:0000313" key="7">
    <source>
        <dbReference type="Proteomes" id="UP000007801"/>
    </source>
</evidence>
<keyword evidence="4" id="KW-0472">Membrane</keyword>
<dbReference type="Proteomes" id="UP000007801">
    <property type="component" value="Unassembled WGS sequence"/>
</dbReference>
<dbReference type="PhylomeDB" id="B3MP43"/>
<keyword evidence="5" id="KW-0732">Signal</keyword>
<feature type="transmembrane region" description="Helical" evidence="4">
    <location>
        <begin position="502"/>
        <end position="521"/>
    </location>
</feature>
<dbReference type="Pfam" id="PF00201">
    <property type="entry name" value="UDPGT"/>
    <property type="match status" value="1"/>
</dbReference>
<dbReference type="CTD" id="44058"/>
<dbReference type="InParanoid" id="B3MP43"/>
<feature type="chain" id="PRO_5002791017" evidence="5">
    <location>
        <begin position="30"/>
        <end position="539"/>
    </location>
</feature>
<proteinExistence type="inferred from homology"/>
<protein>
    <submittedName>
        <fullName evidence="6">Uncharacterized protein</fullName>
    </submittedName>
</protein>
<dbReference type="PANTHER" id="PTHR48043:SF114">
    <property type="entry name" value="IP04436P-RELATED"/>
    <property type="match status" value="1"/>
</dbReference>
<dbReference type="KEGG" id="dan:6498058"/>
<dbReference type="SUPFAM" id="SSF53756">
    <property type="entry name" value="UDP-Glycosyltransferase/glycogen phosphorylase"/>
    <property type="match status" value="1"/>
</dbReference>
<dbReference type="OrthoDB" id="5835829at2759"/>
<reference evidence="6 7" key="1">
    <citation type="journal article" date="2007" name="Nature">
        <title>Evolution of genes and genomes on the Drosophila phylogeny.</title>
        <authorList>
            <consortium name="Drosophila 12 Genomes Consortium"/>
            <person name="Clark A.G."/>
            <person name="Eisen M.B."/>
            <person name="Smith D.R."/>
            <person name="Bergman C.M."/>
            <person name="Oliver B."/>
            <person name="Markow T.A."/>
            <person name="Kaufman T.C."/>
            <person name="Kellis M."/>
            <person name="Gelbart W."/>
            <person name="Iyer V.N."/>
            <person name="Pollard D.A."/>
            <person name="Sackton T.B."/>
            <person name="Larracuente A.M."/>
            <person name="Singh N.D."/>
            <person name="Abad J.P."/>
            <person name="Abt D.N."/>
            <person name="Adryan B."/>
            <person name="Aguade M."/>
            <person name="Akashi H."/>
            <person name="Anderson W.W."/>
            <person name="Aquadro C.F."/>
            <person name="Ardell D.H."/>
            <person name="Arguello R."/>
            <person name="Artieri C.G."/>
            <person name="Barbash D.A."/>
            <person name="Barker D."/>
            <person name="Barsanti P."/>
            <person name="Batterham P."/>
            <person name="Batzoglou S."/>
            <person name="Begun D."/>
            <person name="Bhutkar A."/>
            <person name="Blanco E."/>
            <person name="Bosak S.A."/>
            <person name="Bradley R.K."/>
            <person name="Brand A.D."/>
            <person name="Brent M.R."/>
            <person name="Brooks A.N."/>
            <person name="Brown R.H."/>
            <person name="Butlin R.K."/>
            <person name="Caggese C."/>
            <person name="Calvi B.R."/>
            <person name="Bernardo de Carvalho A."/>
            <person name="Caspi A."/>
            <person name="Castrezana S."/>
            <person name="Celniker S.E."/>
            <person name="Chang J.L."/>
            <person name="Chapple C."/>
            <person name="Chatterji S."/>
            <person name="Chinwalla A."/>
            <person name="Civetta A."/>
            <person name="Clifton S.W."/>
            <person name="Comeron J.M."/>
            <person name="Costello J.C."/>
            <person name="Coyne J.A."/>
            <person name="Daub J."/>
            <person name="David R.G."/>
            <person name="Delcher A.L."/>
            <person name="Delehaunty K."/>
            <person name="Do C.B."/>
            <person name="Ebling H."/>
            <person name="Edwards K."/>
            <person name="Eickbush T."/>
            <person name="Evans J.D."/>
            <person name="Filipski A."/>
            <person name="Findeiss S."/>
            <person name="Freyhult E."/>
            <person name="Fulton L."/>
            <person name="Fulton R."/>
            <person name="Garcia A.C."/>
            <person name="Gardiner A."/>
            <person name="Garfield D.A."/>
            <person name="Garvin B.E."/>
            <person name="Gibson G."/>
            <person name="Gilbert D."/>
            <person name="Gnerre S."/>
            <person name="Godfrey J."/>
            <person name="Good R."/>
            <person name="Gotea V."/>
            <person name="Gravely B."/>
            <person name="Greenberg A.J."/>
            <person name="Griffiths-Jones S."/>
            <person name="Gross S."/>
            <person name="Guigo R."/>
            <person name="Gustafson E.A."/>
            <person name="Haerty W."/>
            <person name="Hahn M.W."/>
            <person name="Halligan D.L."/>
            <person name="Halpern A.L."/>
            <person name="Halter G.M."/>
            <person name="Han M.V."/>
            <person name="Heger A."/>
            <person name="Hillier L."/>
            <person name="Hinrichs A.S."/>
            <person name="Holmes I."/>
            <person name="Hoskins R.A."/>
            <person name="Hubisz M.J."/>
            <person name="Hultmark D."/>
            <person name="Huntley M.A."/>
            <person name="Jaffe D.B."/>
            <person name="Jagadeeshan S."/>
            <person name="Jeck W.R."/>
            <person name="Johnson J."/>
            <person name="Jones C.D."/>
            <person name="Jordan W.C."/>
            <person name="Karpen G.H."/>
            <person name="Kataoka E."/>
            <person name="Keightley P.D."/>
            <person name="Kheradpour P."/>
            <person name="Kirkness E.F."/>
            <person name="Koerich L.B."/>
            <person name="Kristiansen K."/>
            <person name="Kudrna D."/>
            <person name="Kulathinal R.J."/>
            <person name="Kumar S."/>
            <person name="Kwok R."/>
            <person name="Lander E."/>
            <person name="Langley C.H."/>
            <person name="Lapoint R."/>
            <person name="Lazzaro B.P."/>
            <person name="Lee S.J."/>
            <person name="Levesque L."/>
            <person name="Li R."/>
            <person name="Lin C.F."/>
            <person name="Lin M.F."/>
            <person name="Lindblad-Toh K."/>
            <person name="Llopart A."/>
            <person name="Long M."/>
            <person name="Low L."/>
            <person name="Lozovsky E."/>
            <person name="Lu J."/>
            <person name="Luo M."/>
            <person name="Machado C.A."/>
            <person name="Makalowski W."/>
            <person name="Marzo M."/>
            <person name="Matsuda M."/>
            <person name="Matzkin L."/>
            <person name="McAllister B."/>
            <person name="McBride C.S."/>
            <person name="McKernan B."/>
            <person name="McKernan K."/>
            <person name="Mendez-Lago M."/>
            <person name="Minx P."/>
            <person name="Mollenhauer M.U."/>
            <person name="Montooth K."/>
            <person name="Mount S.M."/>
            <person name="Mu X."/>
            <person name="Myers E."/>
            <person name="Negre B."/>
            <person name="Newfeld S."/>
            <person name="Nielsen R."/>
            <person name="Noor M.A."/>
            <person name="O'Grady P."/>
            <person name="Pachter L."/>
            <person name="Papaceit M."/>
            <person name="Parisi M.J."/>
            <person name="Parisi M."/>
            <person name="Parts L."/>
            <person name="Pedersen J.S."/>
            <person name="Pesole G."/>
            <person name="Phillippy A.M."/>
            <person name="Ponting C.P."/>
            <person name="Pop M."/>
            <person name="Porcelli D."/>
            <person name="Powell J.R."/>
            <person name="Prohaska S."/>
            <person name="Pruitt K."/>
            <person name="Puig M."/>
            <person name="Quesneville H."/>
            <person name="Ram K.R."/>
            <person name="Rand D."/>
            <person name="Rasmussen M.D."/>
            <person name="Reed L.K."/>
            <person name="Reenan R."/>
            <person name="Reily A."/>
            <person name="Remington K.A."/>
            <person name="Rieger T.T."/>
            <person name="Ritchie M.G."/>
            <person name="Robin C."/>
            <person name="Rogers Y.H."/>
            <person name="Rohde C."/>
            <person name="Rozas J."/>
            <person name="Rubenfield M.J."/>
            <person name="Ruiz A."/>
            <person name="Russo S."/>
            <person name="Salzberg S.L."/>
            <person name="Sanchez-Gracia A."/>
            <person name="Saranga D.J."/>
            <person name="Sato H."/>
            <person name="Schaeffer S.W."/>
            <person name="Schatz M.C."/>
            <person name="Schlenke T."/>
            <person name="Schwartz R."/>
            <person name="Segarra C."/>
            <person name="Singh R.S."/>
            <person name="Sirot L."/>
            <person name="Sirota M."/>
            <person name="Sisneros N.B."/>
            <person name="Smith C.D."/>
            <person name="Smith T.F."/>
            <person name="Spieth J."/>
            <person name="Stage D.E."/>
            <person name="Stark A."/>
            <person name="Stephan W."/>
            <person name="Strausberg R.L."/>
            <person name="Strempel S."/>
            <person name="Sturgill D."/>
            <person name="Sutton G."/>
            <person name="Sutton G.G."/>
            <person name="Tao W."/>
            <person name="Teichmann S."/>
            <person name="Tobari Y.N."/>
            <person name="Tomimura Y."/>
            <person name="Tsolas J.M."/>
            <person name="Valente V.L."/>
            <person name="Venter E."/>
            <person name="Venter J.C."/>
            <person name="Vicario S."/>
            <person name="Vieira F.G."/>
            <person name="Vilella A.J."/>
            <person name="Villasante A."/>
            <person name="Walenz B."/>
            <person name="Wang J."/>
            <person name="Wasserman M."/>
            <person name="Watts T."/>
            <person name="Wilson D."/>
            <person name="Wilson R.K."/>
            <person name="Wing R.A."/>
            <person name="Wolfner M.F."/>
            <person name="Wong A."/>
            <person name="Wong G.K."/>
            <person name="Wu C.I."/>
            <person name="Wu G."/>
            <person name="Yamamoto D."/>
            <person name="Yang H.P."/>
            <person name="Yang S.P."/>
            <person name="Yorke J.A."/>
            <person name="Yoshida K."/>
            <person name="Zdobnov E."/>
            <person name="Zhang P."/>
            <person name="Zhang Y."/>
            <person name="Zimin A.V."/>
            <person name="Baldwin J."/>
            <person name="Abdouelleil A."/>
            <person name="Abdulkadir J."/>
            <person name="Abebe A."/>
            <person name="Abera B."/>
            <person name="Abreu J."/>
            <person name="Acer S.C."/>
            <person name="Aftuck L."/>
            <person name="Alexander A."/>
            <person name="An P."/>
            <person name="Anderson E."/>
            <person name="Anderson S."/>
            <person name="Arachi H."/>
            <person name="Azer M."/>
            <person name="Bachantsang P."/>
            <person name="Barry A."/>
            <person name="Bayul T."/>
            <person name="Berlin A."/>
            <person name="Bessette D."/>
            <person name="Bloom T."/>
            <person name="Blye J."/>
            <person name="Boguslavskiy L."/>
            <person name="Bonnet C."/>
            <person name="Boukhgalter B."/>
            <person name="Bourzgui I."/>
            <person name="Brown A."/>
            <person name="Cahill P."/>
            <person name="Channer S."/>
            <person name="Cheshatsang Y."/>
            <person name="Chuda L."/>
            <person name="Citroen M."/>
            <person name="Collymore A."/>
            <person name="Cooke P."/>
            <person name="Costello M."/>
            <person name="D'Aco K."/>
            <person name="Daza R."/>
            <person name="De Haan G."/>
            <person name="DeGray S."/>
            <person name="DeMaso C."/>
            <person name="Dhargay N."/>
            <person name="Dooley K."/>
            <person name="Dooley E."/>
            <person name="Doricent M."/>
            <person name="Dorje P."/>
            <person name="Dorjee K."/>
            <person name="Dupes A."/>
            <person name="Elong R."/>
            <person name="Falk J."/>
            <person name="Farina A."/>
            <person name="Faro S."/>
            <person name="Ferguson D."/>
            <person name="Fisher S."/>
            <person name="Foley C.D."/>
            <person name="Franke A."/>
            <person name="Friedrich D."/>
            <person name="Gadbois L."/>
            <person name="Gearin G."/>
            <person name="Gearin C.R."/>
            <person name="Giannoukos G."/>
            <person name="Goode T."/>
            <person name="Graham J."/>
            <person name="Grandbois E."/>
            <person name="Grewal S."/>
            <person name="Gyaltsen K."/>
            <person name="Hafez N."/>
            <person name="Hagos B."/>
            <person name="Hall J."/>
            <person name="Henson C."/>
            <person name="Hollinger A."/>
            <person name="Honan T."/>
            <person name="Huard M.D."/>
            <person name="Hughes L."/>
            <person name="Hurhula B."/>
            <person name="Husby M.E."/>
            <person name="Kamat A."/>
            <person name="Kanga B."/>
            <person name="Kashin S."/>
            <person name="Khazanovich D."/>
            <person name="Kisner P."/>
            <person name="Lance K."/>
            <person name="Lara M."/>
            <person name="Lee W."/>
            <person name="Lennon N."/>
            <person name="Letendre F."/>
            <person name="LeVine R."/>
            <person name="Lipovsky A."/>
            <person name="Liu X."/>
            <person name="Liu J."/>
            <person name="Liu S."/>
            <person name="Lokyitsang T."/>
            <person name="Lokyitsang Y."/>
            <person name="Lubonja R."/>
            <person name="Lui A."/>
            <person name="MacDonald P."/>
            <person name="Magnisalis V."/>
            <person name="Maru K."/>
            <person name="Matthews C."/>
            <person name="McCusker W."/>
            <person name="McDonough S."/>
            <person name="Mehta T."/>
            <person name="Meldrim J."/>
            <person name="Meneus L."/>
            <person name="Mihai O."/>
            <person name="Mihalev A."/>
            <person name="Mihova T."/>
            <person name="Mittelman R."/>
            <person name="Mlenga V."/>
            <person name="Montmayeur A."/>
            <person name="Mulrain L."/>
            <person name="Navidi A."/>
            <person name="Naylor J."/>
            <person name="Negash T."/>
            <person name="Nguyen T."/>
            <person name="Nguyen N."/>
            <person name="Nicol R."/>
            <person name="Norbu C."/>
            <person name="Norbu N."/>
            <person name="Novod N."/>
            <person name="O'Neill B."/>
            <person name="Osman S."/>
            <person name="Markiewicz E."/>
            <person name="Oyono O.L."/>
            <person name="Patti C."/>
            <person name="Phunkhang P."/>
            <person name="Pierre F."/>
            <person name="Priest M."/>
            <person name="Raghuraman S."/>
            <person name="Rege F."/>
            <person name="Reyes R."/>
            <person name="Rise C."/>
            <person name="Rogov P."/>
            <person name="Ross K."/>
            <person name="Ryan E."/>
            <person name="Settipalli S."/>
            <person name="Shea T."/>
            <person name="Sherpa N."/>
            <person name="Shi L."/>
            <person name="Shih D."/>
            <person name="Sparrow T."/>
            <person name="Spaulding J."/>
            <person name="Stalker J."/>
            <person name="Stange-Thomann N."/>
            <person name="Stavropoulos S."/>
            <person name="Stone C."/>
            <person name="Strader C."/>
            <person name="Tesfaye S."/>
            <person name="Thomson T."/>
            <person name="Thoulutsang Y."/>
            <person name="Thoulutsang D."/>
            <person name="Topham K."/>
            <person name="Topping I."/>
            <person name="Tsamla T."/>
            <person name="Vassiliev H."/>
            <person name="Vo A."/>
            <person name="Wangchuk T."/>
            <person name="Wangdi T."/>
            <person name="Weiand M."/>
            <person name="Wilkinson J."/>
            <person name="Wilson A."/>
            <person name="Yadav S."/>
            <person name="Young G."/>
            <person name="Yu Q."/>
            <person name="Zembek L."/>
            <person name="Zhong D."/>
            <person name="Zimmer A."/>
            <person name="Zwirko Z."/>
            <person name="Jaffe D.B."/>
            <person name="Alvarez P."/>
            <person name="Brockman W."/>
            <person name="Butler J."/>
            <person name="Chin C."/>
            <person name="Gnerre S."/>
            <person name="Grabherr M."/>
            <person name="Kleber M."/>
            <person name="Mauceli E."/>
            <person name="MacCallum I."/>
        </authorList>
    </citation>
    <scope>NUCLEOTIDE SEQUENCE [LARGE SCALE GENOMIC DNA]</scope>
    <source>
        <strain evidence="7">Tucson 14024-0371.13</strain>
    </source>
</reference>
<evidence type="ECO:0000256" key="4">
    <source>
        <dbReference type="SAM" id="Phobius"/>
    </source>
</evidence>
<dbReference type="InterPro" id="IPR002213">
    <property type="entry name" value="UDP_glucos_trans"/>
</dbReference>
<keyword evidence="2 6" id="KW-0328">Glycosyltransferase</keyword>
<gene>
    <name evidence="6" type="primary">Dana\GF15245</name>
    <name evidence="6" type="synonym">dana_GLEANR_16011</name>
    <name evidence="6" type="ORF">GF15245</name>
</gene>
<keyword evidence="7" id="KW-1185">Reference proteome</keyword>
<dbReference type="Gene3D" id="3.40.50.2000">
    <property type="entry name" value="Glycogen Phosphorylase B"/>
    <property type="match status" value="2"/>
</dbReference>
<dbReference type="FunCoup" id="B3MP43">
    <property type="interactions" value="207"/>
</dbReference>
<dbReference type="AlphaFoldDB" id="B3MP43"/>
<comment type="similarity">
    <text evidence="1">Belongs to the UDP-glycosyltransferase family.</text>
</comment>
<dbReference type="SMR" id="B3MP43"/>